<keyword evidence="3" id="KW-1185">Reference proteome</keyword>
<feature type="domain" description="Acyclic terpene utilisation N-terminal" evidence="1">
    <location>
        <begin position="63"/>
        <end position="337"/>
    </location>
</feature>
<accession>A0A0S3QSN6</accession>
<dbReference type="EMBL" id="AP013035">
    <property type="protein sequence ID" value="BAT71308.1"/>
    <property type="molecule type" value="Genomic_DNA"/>
</dbReference>
<dbReference type="OrthoDB" id="9763456at2"/>
<dbReference type="PATRIC" id="fig|1298851.3.peg.520"/>
<evidence type="ECO:0000313" key="2">
    <source>
        <dbReference type="EMBL" id="BAT71308.1"/>
    </source>
</evidence>
<dbReference type="InterPro" id="IPR010839">
    <property type="entry name" value="AtuA_N"/>
</dbReference>
<organism evidence="2 3">
    <name type="scientific">Thermosulfidibacter takaii (strain DSM 17441 / JCM 13301 / NBRC 103674 / ABI70S6)</name>
    <dbReference type="NCBI Taxonomy" id="1298851"/>
    <lineage>
        <taxon>Bacteria</taxon>
        <taxon>Pseudomonadati</taxon>
        <taxon>Thermosulfidibacterota</taxon>
        <taxon>Thermosulfidibacteria</taxon>
        <taxon>Thermosulfidibacterales</taxon>
        <taxon>Thermosulfidibacteraceae</taxon>
    </lineage>
</organism>
<dbReference type="Proteomes" id="UP000063234">
    <property type="component" value="Chromosome"/>
</dbReference>
<protein>
    <recommendedName>
        <fullName evidence="1">Acyclic terpene utilisation N-terminal domain-containing protein</fullName>
    </recommendedName>
</protein>
<name>A0A0S3QSN6_THET7</name>
<dbReference type="AlphaFoldDB" id="A0A0S3QSN6"/>
<evidence type="ECO:0000313" key="3">
    <source>
        <dbReference type="Proteomes" id="UP000063234"/>
    </source>
</evidence>
<gene>
    <name evidence="2" type="ORF">TST_0501</name>
</gene>
<evidence type="ECO:0000259" key="1">
    <source>
        <dbReference type="Pfam" id="PF07287"/>
    </source>
</evidence>
<dbReference type="RefSeq" id="WP_068549230.1">
    <property type="nucleotide sequence ID" value="NZ_AP013035.1"/>
</dbReference>
<dbReference type="STRING" id="1298851.TST_0501"/>
<sequence length="434" mass="47629">MKESLIIFAPQGMLGYGYPMESFKRALSLSPNMIGVDAGSTDAGPYRLGSGKPTTSEEAVKKDLAPMMEASLSLKIPLIIGSAGGAGAKPHVDWTLSIIEKIAKEIGKRIKLAVVYSDISKKWLIKKLQRGQTKPLGPVPELKEKDVEEANNMVGVMGIEPYIGVLEKGADIVLAGRSNDPAIFASFAILKGIPEAIAFHSGKILECGAIASVPGTASDGMIAFLSKDHFIVEPANPERKCTPLSVASHSLYEKEHPYMIPGPEGTLYIKNASFSAVDERRVKVEGSRFIKAPEKWIKLEGAKESGYRSIFIAFIEDPIMIEAKEEWIHATKEAAFDYFGQDIKLIFHLKGNFPTTLIVEAIADTQQKAQAVCSWTRSYLMHYHYKGRKATSGNLALPFSPSDIPMGKAYEFNIHHLVKLEEKDTIFNMETVLL</sequence>
<dbReference type="Pfam" id="PF07287">
    <property type="entry name" value="AtuA"/>
    <property type="match status" value="1"/>
</dbReference>
<reference evidence="3" key="1">
    <citation type="journal article" date="2018" name="Science">
        <title>A primordial and reversible TCA cycle in a facultatively chemolithoautotrophic thermophile.</title>
        <authorList>
            <person name="Nunoura T."/>
            <person name="Chikaraishi Y."/>
            <person name="Izaki R."/>
            <person name="Suwa T."/>
            <person name="Sato T."/>
            <person name="Harada T."/>
            <person name="Mori K."/>
            <person name="Kato Y."/>
            <person name="Miyazaki M."/>
            <person name="Shimamura S."/>
            <person name="Yanagawa K."/>
            <person name="Shuto A."/>
            <person name="Ohkouchi N."/>
            <person name="Fujita N."/>
            <person name="Takaki Y."/>
            <person name="Atomi H."/>
            <person name="Takai K."/>
        </authorList>
    </citation>
    <scope>NUCLEOTIDE SEQUENCE [LARGE SCALE GENOMIC DNA]</scope>
    <source>
        <strain evidence="3">DSM 17441 / JCM 13301 / NBRC 103674 / ABI70S6</strain>
    </source>
</reference>
<dbReference type="KEGG" id="ttk:TST_0501"/>
<proteinExistence type="predicted"/>